<name>A0A423VFN5_9PEZI</name>
<feature type="region of interest" description="Disordered" evidence="1">
    <location>
        <begin position="239"/>
        <end position="274"/>
    </location>
</feature>
<feature type="compositionally biased region" description="Polar residues" evidence="1">
    <location>
        <begin position="264"/>
        <end position="274"/>
    </location>
</feature>
<dbReference type="EMBL" id="LKEA01000067">
    <property type="protein sequence ID" value="ROV89823.1"/>
    <property type="molecule type" value="Genomic_DNA"/>
</dbReference>
<accession>A0A423VFN5</accession>
<evidence type="ECO:0000313" key="2">
    <source>
        <dbReference type="EMBL" id="ROV89823.1"/>
    </source>
</evidence>
<feature type="region of interest" description="Disordered" evidence="1">
    <location>
        <begin position="184"/>
        <end position="207"/>
    </location>
</feature>
<feature type="compositionally biased region" description="Low complexity" evidence="1">
    <location>
        <begin position="252"/>
        <end position="263"/>
    </location>
</feature>
<evidence type="ECO:0000256" key="1">
    <source>
        <dbReference type="SAM" id="MobiDB-lite"/>
    </source>
</evidence>
<evidence type="ECO:0000313" key="3">
    <source>
        <dbReference type="Proteomes" id="UP000283895"/>
    </source>
</evidence>
<proteinExistence type="predicted"/>
<protein>
    <submittedName>
        <fullName evidence="2">Uncharacterized protein</fullName>
    </submittedName>
</protein>
<keyword evidence="3" id="KW-1185">Reference proteome</keyword>
<reference evidence="2 3" key="1">
    <citation type="submission" date="2015-09" db="EMBL/GenBank/DDBJ databases">
        <title>Host preference determinants of Valsa canker pathogens revealed by comparative genomics.</title>
        <authorList>
            <person name="Yin Z."/>
            <person name="Huang L."/>
        </authorList>
    </citation>
    <scope>NUCLEOTIDE SEQUENCE [LARGE SCALE GENOMIC DNA]</scope>
    <source>
        <strain evidence="2 3">03-1</strain>
    </source>
</reference>
<dbReference type="Proteomes" id="UP000283895">
    <property type="component" value="Unassembled WGS sequence"/>
</dbReference>
<feature type="region of interest" description="Disordered" evidence="1">
    <location>
        <begin position="130"/>
        <end position="156"/>
    </location>
</feature>
<organism evidence="2 3">
    <name type="scientific">Cytospora schulzeri</name>
    <dbReference type="NCBI Taxonomy" id="448051"/>
    <lineage>
        <taxon>Eukaryota</taxon>
        <taxon>Fungi</taxon>
        <taxon>Dikarya</taxon>
        <taxon>Ascomycota</taxon>
        <taxon>Pezizomycotina</taxon>
        <taxon>Sordariomycetes</taxon>
        <taxon>Sordariomycetidae</taxon>
        <taxon>Diaporthales</taxon>
        <taxon>Cytosporaceae</taxon>
        <taxon>Cytospora</taxon>
    </lineage>
</organism>
<comment type="caution">
    <text evidence="2">The sequence shown here is derived from an EMBL/GenBank/DDBJ whole genome shotgun (WGS) entry which is preliminary data.</text>
</comment>
<dbReference type="AlphaFoldDB" id="A0A423VFN5"/>
<feature type="compositionally biased region" description="Basic and acidic residues" evidence="1">
    <location>
        <begin position="136"/>
        <end position="156"/>
    </location>
</feature>
<sequence length="296" mass="32946">MSEQDLFDMCRRLSRTMGWLRSHISSKMPDADLNTRQYMKVVEYFDTLVAETENCLEKVKSTRNTTTERLVAVKKEWNAVVDAKTEDAGQVLTDGVSALEEAKDKLRSEQKALEEQQTAVSTREIELESARQAVQEQEKLSEQKLHDATARSTEANRLRTDVETALKKQVEAKEDDTVLRSQLEQGLQNAKAAQEDSDCEKEKAEQTRASLEKEIQALASVHTSLQEEQEKNCGIQASSAMEREQEVASKLASATAQEQEAASKVTSATTQEQDASMKLSLVIAQADETKSTLAAV</sequence>
<gene>
    <name evidence="2" type="ORF">VMCG_09486</name>
</gene>